<organism evidence="2 3">
    <name type="scientific">Tanacetum coccineum</name>
    <dbReference type="NCBI Taxonomy" id="301880"/>
    <lineage>
        <taxon>Eukaryota</taxon>
        <taxon>Viridiplantae</taxon>
        <taxon>Streptophyta</taxon>
        <taxon>Embryophyta</taxon>
        <taxon>Tracheophyta</taxon>
        <taxon>Spermatophyta</taxon>
        <taxon>Magnoliopsida</taxon>
        <taxon>eudicotyledons</taxon>
        <taxon>Gunneridae</taxon>
        <taxon>Pentapetalae</taxon>
        <taxon>asterids</taxon>
        <taxon>campanulids</taxon>
        <taxon>Asterales</taxon>
        <taxon>Asteraceae</taxon>
        <taxon>Asteroideae</taxon>
        <taxon>Anthemideae</taxon>
        <taxon>Anthemidinae</taxon>
        <taxon>Tanacetum</taxon>
    </lineage>
</organism>
<dbReference type="InterPro" id="IPR021109">
    <property type="entry name" value="Peptidase_aspartic_dom_sf"/>
</dbReference>
<dbReference type="EMBL" id="BQNB010011775">
    <property type="protein sequence ID" value="GJS94998.1"/>
    <property type="molecule type" value="Genomic_DNA"/>
</dbReference>
<name>A0ABQ5A1R1_9ASTR</name>
<accession>A0ABQ5A1R1</accession>
<gene>
    <name evidence="2" type="ORF">Tco_0801966</name>
</gene>
<dbReference type="PANTHER" id="PTHR33067">
    <property type="entry name" value="RNA-DIRECTED DNA POLYMERASE-RELATED"/>
    <property type="match status" value="1"/>
</dbReference>
<dbReference type="Gene3D" id="2.40.70.10">
    <property type="entry name" value="Acid Proteases"/>
    <property type="match status" value="1"/>
</dbReference>
<evidence type="ECO:0000313" key="3">
    <source>
        <dbReference type="Proteomes" id="UP001151760"/>
    </source>
</evidence>
<sequence>MANHSQKWHDGSSNRNLESTSNKTEGMAAIVNKLENLGRDMKKLKESVHAIQVGYQNCEGVHLDKDCPLNEEVKSIEEAKYGEFRCPLPFSNEAKYRVGPLGYYTRIDNLYSNRETSLVNEPREASLVQEKVVTSKTLPCQLPPKELNPRNFTLPCTVRSLNFYAMADLGASVNVIPKSMFEHLRLARLKKTDMLVEMANMTKKSPLGIVENVLVWPTCDPTIKTCNGGFEIFGMNEDGNLKKWSCYLDIDRGNIKGSGLSFPDFLSIKYGEVQKKELIWDDRYEEWCNKNLNPDTPTLRFTSALSTEMRSLPFHPSQT</sequence>
<proteinExistence type="predicted"/>
<reference evidence="2" key="2">
    <citation type="submission" date="2022-01" db="EMBL/GenBank/DDBJ databases">
        <authorList>
            <person name="Yamashiro T."/>
            <person name="Shiraishi A."/>
            <person name="Satake H."/>
            <person name="Nakayama K."/>
        </authorList>
    </citation>
    <scope>NUCLEOTIDE SEQUENCE</scope>
</reference>
<comment type="caution">
    <text evidence="2">The sequence shown here is derived from an EMBL/GenBank/DDBJ whole genome shotgun (WGS) entry which is preliminary data.</text>
</comment>
<feature type="compositionally biased region" description="Polar residues" evidence="1">
    <location>
        <begin position="13"/>
        <end position="24"/>
    </location>
</feature>
<protein>
    <submittedName>
        <fullName evidence="2">7-deoxyloganetin glucosyltransferase-like protein</fullName>
    </submittedName>
</protein>
<dbReference type="Proteomes" id="UP001151760">
    <property type="component" value="Unassembled WGS sequence"/>
</dbReference>
<evidence type="ECO:0000313" key="2">
    <source>
        <dbReference type="EMBL" id="GJS94998.1"/>
    </source>
</evidence>
<evidence type="ECO:0000256" key="1">
    <source>
        <dbReference type="SAM" id="MobiDB-lite"/>
    </source>
</evidence>
<dbReference type="PANTHER" id="PTHR33067:SF9">
    <property type="entry name" value="RNA-DIRECTED DNA POLYMERASE"/>
    <property type="match status" value="1"/>
</dbReference>
<feature type="region of interest" description="Disordered" evidence="1">
    <location>
        <begin position="1"/>
        <end position="24"/>
    </location>
</feature>
<reference evidence="2" key="1">
    <citation type="journal article" date="2022" name="Int. J. Mol. Sci.">
        <title>Draft Genome of Tanacetum Coccineum: Genomic Comparison of Closely Related Tanacetum-Family Plants.</title>
        <authorList>
            <person name="Yamashiro T."/>
            <person name="Shiraishi A."/>
            <person name="Nakayama K."/>
            <person name="Satake H."/>
        </authorList>
    </citation>
    <scope>NUCLEOTIDE SEQUENCE</scope>
</reference>
<keyword evidence="3" id="KW-1185">Reference proteome</keyword>